<evidence type="ECO:0000313" key="1">
    <source>
        <dbReference type="EMBL" id="KKB47623.1"/>
    </source>
</evidence>
<dbReference type="RefSeq" id="WP_046147457.1">
    <property type="nucleotide sequence ID" value="NZ_KQ033913.1"/>
</dbReference>
<organism evidence="1 2">
    <name type="scientific">Parabacteroides goldsteinii DSM 19448 = WAL 12034</name>
    <dbReference type="NCBI Taxonomy" id="927665"/>
    <lineage>
        <taxon>Bacteria</taxon>
        <taxon>Pseudomonadati</taxon>
        <taxon>Bacteroidota</taxon>
        <taxon>Bacteroidia</taxon>
        <taxon>Bacteroidales</taxon>
        <taxon>Tannerellaceae</taxon>
        <taxon>Parabacteroides</taxon>
    </lineage>
</organism>
<dbReference type="InterPro" id="IPR003961">
    <property type="entry name" value="FN3_dom"/>
</dbReference>
<dbReference type="Proteomes" id="UP000033047">
    <property type="component" value="Unassembled WGS sequence"/>
</dbReference>
<dbReference type="HOGENOM" id="CLU_020009_0_0_10"/>
<comment type="caution">
    <text evidence="1">The sequence shown here is derived from an EMBL/GenBank/DDBJ whole genome shotgun (WGS) entry which is preliminary data.</text>
</comment>
<dbReference type="EMBL" id="AQHV01000025">
    <property type="protein sequence ID" value="KKB47623.1"/>
    <property type="molecule type" value="Genomic_DNA"/>
</dbReference>
<dbReference type="STRING" id="927665.HMPREF1535_04480"/>
<name>A0A0F5IQ71_9BACT</name>
<dbReference type="CDD" id="cd00063">
    <property type="entry name" value="FN3"/>
    <property type="match status" value="1"/>
</dbReference>
<evidence type="ECO:0000313" key="2">
    <source>
        <dbReference type="Proteomes" id="UP000033047"/>
    </source>
</evidence>
<reference evidence="1 2" key="1">
    <citation type="submission" date="2013-04" db="EMBL/GenBank/DDBJ databases">
        <title>The Genome Sequence of Parabacteroides goldsteinii DSM 19448.</title>
        <authorList>
            <consortium name="The Broad Institute Genomics Platform"/>
            <person name="Earl A."/>
            <person name="Ward D."/>
            <person name="Feldgarden M."/>
            <person name="Gevers D."/>
            <person name="Martens E."/>
            <person name="Sakamoto M."/>
            <person name="Benno Y."/>
            <person name="Song Y."/>
            <person name="Liu C."/>
            <person name="Lee J."/>
            <person name="Bolanos M."/>
            <person name="Vaisanen M.L."/>
            <person name="Finegold S.M."/>
            <person name="Walker B."/>
            <person name="Young S."/>
            <person name="Zeng Q."/>
            <person name="Gargeya S."/>
            <person name="Fitzgerald M."/>
            <person name="Haas B."/>
            <person name="Abouelleil A."/>
            <person name="Allen A.W."/>
            <person name="Alvarado L."/>
            <person name="Arachchi H.M."/>
            <person name="Berlin A.M."/>
            <person name="Chapman S.B."/>
            <person name="Gainer-Dewar J."/>
            <person name="Goldberg J."/>
            <person name="Griggs A."/>
            <person name="Gujja S."/>
            <person name="Hansen M."/>
            <person name="Howarth C."/>
            <person name="Imamovic A."/>
            <person name="Ireland A."/>
            <person name="Larimer J."/>
            <person name="McCowan C."/>
            <person name="Murphy C."/>
            <person name="Pearson M."/>
            <person name="Poon T.W."/>
            <person name="Priest M."/>
            <person name="Roberts A."/>
            <person name="Saif S."/>
            <person name="Shea T."/>
            <person name="Sisk P."/>
            <person name="Sykes S."/>
            <person name="Wortman J."/>
            <person name="Nusbaum C."/>
            <person name="Birren B."/>
        </authorList>
    </citation>
    <scope>NUCLEOTIDE SEQUENCE [LARGE SCALE GENOMIC DNA]</scope>
    <source>
        <strain evidence="1 2">DSM 19448</strain>
    </source>
</reference>
<dbReference type="PROSITE" id="PS51257">
    <property type="entry name" value="PROKAR_LIPOPROTEIN"/>
    <property type="match status" value="1"/>
</dbReference>
<gene>
    <name evidence="1" type="ORF">HMPREF1535_04480</name>
</gene>
<accession>A0A0F5IQ71</accession>
<sequence length="598" mass="65471">MNLLKYILFFLPAVLMLGSCEKDAEPEAISIGMQLEEPQHIGRTYVRLKGSVTSQIPLKETGFLWWKAGDRDHASEVVCRDSLSFGMQVLLEGLDADASYEYCLYAGNGTDRLTGQSGSFKTLLYGEPLLSDLSADEEVANRFTFRVKDDGIDGTGANLLSKGVCWNTEGNPTVDDRKLEAEGEEAAFSVSIPDLEENTTYYLRAFALNDSSYLAYSPEIKIQTGKTFPKVGSILLSDSLKKEFRATLEDSGGAEIISKGFCWNTTGTPTVADERETAGKEFTAVLSGLNPNTVYYVRAFAENTYGVGYSEELVVNIISLPVVGAVERIDPDNNVFRSVLVTDGGSEITEKGFCWNMTGKPSVEDHVVVADDDFMATISEMESGTYYIRAYAVNKAGVGYGEELSVSIHVLTVPVLDRVRIVDWETNRIQCSILNAGGSKITANGFCWSTHEYPDVSDNLLEADDDFMAVMGTMYPGVYYIRAYASNKIGTGYSRTLVLDTRTVPVVDEIEVLDATTYTFRSRVLDNGGGNISECGFCWNTVGEPNIWDYSVQADSDFTATLGDLSPGVYYIRAYVINEKGVGYGPGYSIIVSPEGVD</sequence>
<dbReference type="InterPro" id="IPR036116">
    <property type="entry name" value="FN3_sf"/>
</dbReference>
<proteinExistence type="predicted"/>
<protein>
    <recommendedName>
        <fullName evidence="3">Fibronectin type-III domain-containing protein</fullName>
    </recommendedName>
</protein>
<dbReference type="SUPFAM" id="SSF49265">
    <property type="entry name" value="Fibronectin type III"/>
    <property type="match status" value="2"/>
</dbReference>
<dbReference type="AlphaFoldDB" id="A0A0F5IQ71"/>
<evidence type="ECO:0008006" key="3">
    <source>
        <dbReference type="Google" id="ProtNLM"/>
    </source>
</evidence>
<dbReference type="PATRIC" id="fig|927665.4.peg.4600"/>